<dbReference type="EMBL" id="CP033464">
    <property type="protein sequence ID" value="QDX95647.1"/>
    <property type="molecule type" value="Genomic_DNA"/>
</dbReference>
<keyword evidence="1" id="KW-0732">Signal</keyword>
<organism evidence="2 3">
    <name type="scientific">Brevibacillus laterosporus</name>
    <name type="common">Bacillus laterosporus</name>
    <dbReference type="NCBI Taxonomy" id="1465"/>
    <lineage>
        <taxon>Bacteria</taxon>
        <taxon>Bacillati</taxon>
        <taxon>Bacillota</taxon>
        <taxon>Bacilli</taxon>
        <taxon>Bacillales</taxon>
        <taxon>Paenibacillaceae</taxon>
        <taxon>Brevibacillus</taxon>
    </lineage>
</organism>
<dbReference type="InterPro" id="IPR004991">
    <property type="entry name" value="Aerolysin-like"/>
</dbReference>
<dbReference type="CDD" id="cd20223">
    <property type="entry name" value="PFM_epsilon-toxin-like"/>
    <property type="match status" value="1"/>
</dbReference>
<dbReference type="OrthoDB" id="2973277at2"/>
<protein>
    <submittedName>
        <fullName evidence="2">Uncharacterized protein</fullName>
    </submittedName>
</protein>
<dbReference type="Pfam" id="PF03318">
    <property type="entry name" value="ETX_MTX2"/>
    <property type="match status" value="1"/>
</dbReference>
<sequence>MKKFMCLLLASTICIAPNIGTAPVNVMAAENSKSSAFQNLDERVTKMLQSAASGGQVYGYHNIKDTNLNGRSIESSIIENSELLTVGGTTLANTLGQDQTLVSGSYEHEFSETTSTTNTSGWTFGYGFNATLNILMVSATHNFSVDYNMSTSNTIEKTEKRKLTVPEQNIFVPAGKTYRVNYVFEKLTISGRNELNADLYGDAIYYYNNQPMSPQLLYSALNFATDKQGFERVTRDTVEGNDRFGIRAKGIGQFKTEYGTELYIEVIDITNSRNPVKVETRSVPVEFKTISVDTRVAK</sequence>
<evidence type="ECO:0000256" key="1">
    <source>
        <dbReference type="SAM" id="SignalP"/>
    </source>
</evidence>
<dbReference type="Proteomes" id="UP000319432">
    <property type="component" value="Chromosome"/>
</dbReference>
<name>A0A518VF66_BRELA</name>
<evidence type="ECO:0000313" key="2">
    <source>
        <dbReference type="EMBL" id="QDX95647.1"/>
    </source>
</evidence>
<evidence type="ECO:0000313" key="3">
    <source>
        <dbReference type="Proteomes" id="UP000319432"/>
    </source>
</evidence>
<proteinExistence type="predicted"/>
<feature type="signal peptide" evidence="1">
    <location>
        <begin position="1"/>
        <end position="28"/>
    </location>
</feature>
<dbReference type="Gene3D" id="2.170.15.10">
    <property type="entry name" value="Proaerolysin, chain A, domain 3"/>
    <property type="match status" value="1"/>
</dbReference>
<gene>
    <name evidence="2" type="ORF">EEL30_02385</name>
</gene>
<dbReference type="SUPFAM" id="SSF56973">
    <property type="entry name" value="Aerolisin/ETX pore-forming domain"/>
    <property type="match status" value="1"/>
</dbReference>
<keyword evidence="3" id="KW-1185">Reference proteome</keyword>
<accession>A0A518VF66</accession>
<dbReference type="AlphaFoldDB" id="A0A518VF66"/>
<reference evidence="2 3" key="1">
    <citation type="submission" date="2018-11" db="EMBL/GenBank/DDBJ databases">
        <title>Phylogenetic determinants of toxin gene distribution in genomes of Brevibacillus laterosporus.</title>
        <authorList>
            <person name="Glare T.R."/>
            <person name="Durrant A."/>
            <person name="Berry C."/>
            <person name="Palma L."/>
            <person name="Ormskirk M."/>
            <person name="Cox M.O."/>
        </authorList>
    </citation>
    <scope>NUCLEOTIDE SEQUENCE [LARGE SCALE GENOMIC DNA]</scope>
    <source>
        <strain evidence="2 3">1821L</strain>
    </source>
</reference>
<feature type="chain" id="PRO_5022033336" evidence="1">
    <location>
        <begin position="29"/>
        <end position="298"/>
    </location>
</feature>